<sequence length="86" mass="9882">MRDDPYLKFNVDEQLKQIEAFTEKQQQDVTKLIDDSHSLFSEGVDVSTDEIQAQVSGMMSDIENQLEQEIGKINEQLQNLLPPQTQ</sequence>
<accession>A0A6M1R9G8</accession>
<name>A0A6M1R9G8_9GAMM</name>
<organism evidence="1 2">
    <name type="scientific">Grimontia sedimenti</name>
    <dbReference type="NCBI Taxonomy" id="2711294"/>
    <lineage>
        <taxon>Bacteria</taxon>
        <taxon>Pseudomonadati</taxon>
        <taxon>Pseudomonadota</taxon>
        <taxon>Gammaproteobacteria</taxon>
        <taxon>Vibrionales</taxon>
        <taxon>Vibrionaceae</taxon>
        <taxon>Grimontia</taxon>
    </lineage>
</organism>
<dbReference type="Proteomes" id="UP000473008">
    <property type="component" value="Unassembled WGS sequence"/>
</dbReference>
<reference evidence="1 2" key="1">
    <citation type="submission" date="2020-02" db="EMBL/GenBank/DDBJ databases">
        <title>The draft genome of Grimontia sedimenta sp. nov., isolated from benthic sediments near coral reefs south of Kuwait.</title>
        <authorList>
            <person name="Mahmoud H.M."/>
            <person name="Jose L."/>
            <person name="Eapen S."/>
        </authorList>
    </citation>
    <scope>NUCLEOTIDE SEQUENCE [LARGE SCALE GENOMIC DNA]</scope>
    <source>
        <strain evidence="1 2">S25</strain>
    </source>
</reference>
<evidence type="ECO:0000313" key="2">
    <source>
        <dbReference type="Proteomes" id="UP000473008"/>
    </source>
</evidence>
<dbReference type="EMBL" id="JAALDL010000001">
    <property type="protein sequence ID" value="NGN96232.1"/>
    <property type="molecule type" value="Genomic_DNA"/>
</dbReference>
<protein>
    <submittedName>
        <fullName evidence="1">Uncharacterized protein</fullName>
    </submittedName>
</protein>
<evidence type="ECO:0000313" key="1">
    <source>
        <dbReference type="EMBL" id="NGN96232.1"/>
    </source>
</evidence>
<dbReference type="AlphaFoldDB" id="A0A6M1R9G8"/>
<keyword evidence="2" id="KW-1185">Reference proteome</keyword>
<gene>
    <name evidence="1" type="ORF">G5S52_00750</name>
</gene>
<comment type="caution">
    <text evidence="1">The sequence shown here is derived from an EMBL/GenBank/DDBJ whole genome shotgun (WGS) entry which is preliminary data.</text>
</comment>
<dbReference type="RefSeq" id="WP_165011371.1">
    <property type="nucleotide sequence ID" value="NZ_JAALDL010000001.1"/>
</dbReference>
<proteinExistence type="predicted"/>